<dbReference type="SUPFAM" id="SSF46689">
    <property type="entry name" value="Homeodomain-like"/>
    <property type="match status" value="1"/>
</dbReference>
<dbReference type="Pfam" id="PF02909">
    <property type="entry name" value="TetR_C_1"/>
    <property type="match status" value="1"/>
</dbReference>
<organism evidence="6 7">
    <name type="scientific">Arthrobacter glacialis</name>
    <dbReference type="NCBI Taxonomy" id="1664"/>
    <lineage>
        <taxon>Bacteria</taxon>
        <taxon>Bacillati</taxon>
        <taxon>Actinomycetota</taxon>
        <taxon>Actinomycetes</taxon>
        <taxon>Micrococcales</taxon>
        <taxon>Micrococcaceae</taxon>
        <taxon>Arthrobacter</taxon>
    </lineage>
</organism>
<protein>
    <submittedName>
        <fullName evidence="6">TetR family transcriptional regulator</fullName>
    </submittedName>
</protein>
<accession>A0A2S3ZTM9</accession>
<dbReference type="EMBL" id="PPXC01000012">
    <property type="protein sequence ID" value="POH72616.1"/>
    <property type="molecule type" value="Genomic_DNA"/>
</dbReference>
<keyword evidence="7" id="KW-1185">Reference proteome</keyword>
<dbReference type="InterPro" id="IPR001647">
    <property type="entry name" value="HTH_TetR"/>
</dbReference>
<keyword evidence="1" id="KW-0805">Transcription regulation</keyword>
<dbReference type="InterPro" id="IPR036271">
    <property type="entry name" value="Tet_transcr_reg_TetR-rel_C_sf"/>
</dbReference>
<dbReference type="Proteomes" id="UP000237061">
    <property type="component" value="Unassembled WGS sequence"/>
</dbReference>
<evidence type="ECO:0000256" key="3">
    <source>
        <dbReference type="ARBA" id="ARBA00023163"/>
    </source>
</evidence>
<dbReference type="RefSeq" id="WP_103466574.1">
    <property type="nucleotide sequence ID" value="NZ_PPXC01000012.1"/>
</dbReference>
<keyword evidence="3" id="KW-0804">Transcription</keyword>
<dbReference type="PRINTS" id="PR00455">
    <property type="entry name" value="HTHTETR"/>
</dbReference>
<evidence type="ECO:0000313" key="6">
    <source>
        <dbReference type="EMBL" id="POH72616.1"/>
    </source>
</evidence>
<dbReference type="GO" id="GO:0003677">
    <property type="term" value="F:DNA binding"/>
    <property type="evidence" value="ECO:0007669"/>
    <property type="project" value="UniProtKB-UniRule"/>
</dbReference>
<evidence type="ECO:0000259" key="5">
    <source>
        <dbReference type="PROSITE" id="PS50977"/>
    </source>
</evidence>
<dbReference type="InterPro" id="IPR004111">
    <property type="entry name" value="Repressor_TetR_C"/>
</dbReference>
<reference evidence="6 7" key="1">
    <citation type="submission" date="2018-01" db="EMBL/GenBank/DDBJ databases">
        <title>Arthrobacter sp. nov., from glaciers in China.</title>
        <authorList>
            <person name="Liu Q."/>
            <person name="Xin Y.-H."/>
        </authorList>
    </citation>
    <scope>NUCLEOTIDE SEQUENCE [LARGE SCALE GENOMIC DNA]</scope>
    <source>
        <strain evidence="6 7">HLT2-12-2</strain>
    </source>
</reference>
<comment type="caution">
    <text evidence="6">The sequence shown here is derived from an EMBL/GenBank/DDBJ whole genome shotgun (WGS) entry which is preliminary data.</text>
</comment>
<evidence type="ECO:0000256" key="1">
    <source>
        <dbReference type="ARBA" id="ARBA00023015"/>
    </source>
</evidence>
<feature type="domain" description="HTH tetR-type" evidence="5">
    <location>
        <begin position="2"/>
        <end position="62"/>
    </location>
</feature>
<evidence type="ECO:0000313" key="7">
    <source>
        <dbReference type="Proteomes" id="UP000237061"/>
    </source>
</evidence>
<dbReference type="PROSITE" id="PS50977">
    <property type="entry name" value="HTH_TETR_2"/>
    <property type="match status" value="1"/>
</dbReference>
<keyword evidence="2 4" id="KW-0238">DNA-binding</keyword>
<dbReference type="InterPro" id="IPR009057">
    <property type="entry name" value="Homeodomain-like_sf"/>
</dbReference>
<proteinExistence type="predicted"/>
<dbReference type="Pfam" id="PF00440">
    <property type="entry name" value="TetR_N"/>
    <property type="match status" value="1"/>
</dbReference>
<evidence type="ECO:0000256" key="2">
    <source>
        <dbReference type="ARBA" id="ARBA00023125"/>
    </source>
</evidence>
<dbReference type="Gene3D" id="1.10.10.60">
    <property type="entry name" value="Homeodomain-like"/>
    <property type="match status" value="1"/>
</dbReference>
<evidence type="ECO:0000256" key="4">
    <source>
        <dbReference type="PROSITE-ProRule" id="PRU00335"/>
    </source>
</evidence>
<name>A0A2S3ZTM9_ARTGL</name>
<feature type="DNA-binding region" description="H-T-H motif" evidence="4">
    <location>
        <begin position="25"/>
        <end position="44"/>
    </location>
</feature>
<dbReference type="GO" id="GO:0045892">
    <property type="term" value="P:negative regulation of DNA-templated transcription"/>
    <property type="evidence" value="ECO:0007669"/>
    <property type="project" value="InterPro"/>
</dbReference>
<dbReference type="SUPFAM" id="SSF48498">
    <property type="entry name" value="Tetracyclin repressor-like, C-terminal domain"/>
    <property type="match status" value="1"/>
</dbReference>
<gene>
    <name evidence="6" type="ORF">CVS27_14670</name>
</gene>
<sequence>MALTREQIVDAAMAILRDYGLADLSMRRLARDLDVQPGALYWHIKNKQDLLTVLAGMILEPVGQAGTLRGLALAIRRALLSVRDGAEVVALAHALAPDAPSPMLHLRQLMAVQGLSAQEVQWAADALIHFILGAATQEQTRAGLARAGLVGQLDDGADAAFEFGLGLFLAGLARS</sequence>
<dbReference type="AlphaFoldDB" id="A0A2S3ZTM9"/>
<dbReference type="Gene3D" id="1.10.357.10">
    <property type="entry name" value="Tetracycline Repressor, domain 2"/>
    <property type="match status" value="1"/>
</dbReference>